<organism evidence="1 2">
    <name type="scientific">Cutaneotrichosporon cavernicola</name>
    <dbReference type="NCBI Taxonomy" id="279322"/>
    <lineage>
        <taxon>Eukaryota</taxon>
        <taxon>Fungi</taxon>
        <taxon>Dikarya</taxon>
        <taxon>Basidiomycota</taxon>
        <taxon>Agaricomycotina</taxon>
        <taxon>Tremellomycetes</taxon>
        <taxon>Trichosporonales</taxon>
        <taxon>Trichosporonaceae</taxon>
        <taxon>Cutaneotrichosporon</taxon>
    </lineage>
</organism>
<protein>
    <submittedName>
        <fullName evidence="1">Uncharacterized protein</fullName>
    </submittedName>
</protein>
<evidence type="ECO:0000313" key="2">
    <source>
        <dbReference type="Proteomes" id="UP001233271"/>
    </source>
</evidence>
<dbReference type="AlphaFoldDB" id="A0AA48LA97"/>
<reference evidence="1" key="1">
    <citation type="journal article" date="2023" name="BMC Genomics">
        <title>Chromosome-level genome assemblies of Cutaneotrichosporon spp. (Trichosporonales, Basidiomycota) reveal imbalanced evolution between nucleotide sequences and chromosome synteny.</title>
        <authorList>
            <person name="Kobayashi Y."/>
            <person name="Kayamori A."/>
            <person name="Aoki K."/>
            <person name="Shiwa Y."/>
            <person name="Matsutani M."/>
            <person name="Fujita N."/>
            <person name="Sugita T."/>
            <person name="Iwasaki W."/>
            <person name="Tanaka N."/>
            <person name="Takashima M."/>
        </authorList>
    </citation>
    <scope>NUCLEOTIDE SEQUENCE</scope>
    <source>
        <strain evidence="1">HIS019</strain>
    </source>
</reference>
<gene>
    <name evidence="1" type="ORF">CcaverHIS019_0703040</name>
</gene>
<proteinExistence type="predicted"/>
<sequence length="363" mass="40550">MDHLAYPHVMDAIIAAAPYESLISLRATSSDMRARVDPLLAQRMTVHLPNSTVHEIDGPLHVTYGASVPLSRYLSALLNPDLNPACEVHSTQLKPYAEVLAMARIVDLRGPANHYRLWQMYPFLSGVHTVRYRGPDLYASAYAETTVSVRHIVDQFLISLRAARIIVSLDADSPPQVRQIAYPVLRLARKAVINMWWSPERPCMSTAHRCNLVLDMGIKDLVFLCRRKTASSTSNVPRKPPTHQLVPQKMGMFHNMLKYGVGRILSPGWTKVLTFVGLETVAPAALGYTDAEPSLAQIIDDMFGFIIAEGIGCELPDDYGTALALLQDRVRFLTHGEYSAEIGREEYEIEMIPPPNWASCEWS</sequence>
<dbReference type="RefSeq" id="XP_060459988.1">
    <property type="nucleotide sequence ID" value="XM_060603723.1"/>
</dbReference>
<name>A0AA48LA97_9TREE</name>
<dbReference type="Proteomes" id="UP001233271">
    <property type="component" value="Chromosome 7b"/>
</dbReference>
<dbReference type="GeneID" id="85498593"/>
<evidence type="ECO:0000313" key="1">
    <source>
        <dbReference type="EMBL" id="BEI94723.1"/>
    </source>
</evidence>
<accession>A0AA48LA97</accession>
<keyword evidence="2" id="KW-1185">Reference proteome</keyword>
<dbReference type="KEGG" id="ccac:CcaHIS019_0703040"/>
<dbReference type="EMBL" id="AP028219">
    <property type="protein sequence ID" value="BEI94723.1"/>
    <property type="molecule type" value="Genomic_DNA"/>
</dbReference>